<dbReference type="Proteomes" id="UP001153269">
    <property type="component" value="Unassembled WGS sequence"/>
</dbReference>
<protein>
    <submittedName>
        <fullName evidence="1">Uncharacterized protein</fullName>
    </submittedName>
</protein>
<comment type="caution">
    <text evidence="1">The sequence shown here is derived from an EMBL/GenBank/DDBJ whole genome shotgun (WGS) entry which is preliminary data.</text>
</comment>
<sequence>MDVERRVQELLERGGTESQDDSITIWAIKRLFSRTGPNWDGAKVQTLTHDETHHHVAYQSGTRREQSSTRGSSLLSPVLRLITGADPLVRLILAGSPQRTAAVASASAETWGDSNSRAASDGETVSTLFWQRALCRERRLEGPRN</sequence>
<evidence type="ECO:0000313" key="1">
    <source>
        <dbReference type="EMBL" id="CAB1433895.1"/>
    </source>
</evidence>
<organism evidence="1 2">
    <name type="scientific">Pleuronectes platessa</name>
    <name type="common">European plaice</name>
    <dbReference type="NCBI Taxonomy" id="8262"/>
    <lineage>
        <taxon>Eukaryota</taxon>
        <taxon>Metazoa</taxon>
        <taxon>Chordata</taxon>
        <taxon>Craniata</taxon>
        <taxon>Vertebrata</taxon>
        <taxon>Euteleostomi</taxon>
        <taxon>Actinopterygii</taxon>
        <taxon>Neopterygii</taxon>
        <taxon>Teleostei</taxon>
        <taxon>Neoteleostei</taxon>
        <taxon>Acanthomorphata</taxon>
        <taxon>Carangaria</taxon>
        <taxon>Pleuronectiformes</taxon>
        <taxon>Pleuronectoidei</taxon>
        <taxon>Pleuronectidae</taxon>
        <taxon>Pleuronectes</taxon>
    </lineage>
</organism>
<dbReference type="EMBL" id="CADEAL010001610">
    <property type="protein sequence ID" value="CAB1433895.1"/>
    <property type="molecule type" value="Genomic_DNA"/>
</dbReference>
<gene>
    <name evidence="1" type="ORF">PLEPLA_LOCUS21987</name>
</gene>
<proteinExistence type="predicted"/>
<keyword evidence="2" id="KW-1185">Reference proteome</keyword>
<accession>A0A9N7ULW0</accession>
<name>A0A9N7ULW0_PLEPL</name>
<evidence type="ECO:0000313" key="2">
    <source>
        <dbReference type="Proteomes" id="UP001153269"/>
    </source>
</evidence>
<reference evidence="1" key="1">
    <citation type="submission" date="2020-03" db="EMBL/GenBank/DDBJ databases">
        <authorList>
            <person name="Weist P."/>
        </authorList>
    </citation>
    <scope>NUCLEOTIDE SEQUENCE</scope>
</reference>
<dbReference type="AlphaFoldDB" id="A0A9N7ULW0"/>